<dbReference type="Proteomes" id="UP000887013">
    <property type="component" value="Unassembled WGS sequence"/>
</dbReference>
<proteinExistence type="predicted"/>
<feature type="compositionally biased region" description="Polar residues" evidence="1">
    <location>
        <begin position="10"/>
        <end position="24"/>
    </location>
</feature>
<comment type="caution">
    <text evidence="2">The sequence shown here is derived from an EMBL/GenBank/DDBJ whole genome shotgun (WGS) entry which is preliminary data.</text>
</comment>
<protein>
    <submittedName>
        <fullName evidence="2">Uncharacterized protein</fullName>
    </submittedName>
</protein>
<reference evidence="2" key="1">
    <citation type="submission" date="2020-08" db="EMBL/GenBank/DDBJ databases">
        <title>Multicomponent nature underlies the extraordinary mechanical properties of spider dragline silk.</title>
        <authorList>
            <person name="Kono N."/>
            <person name="Nakamura H."/>
            <person name="Mori M."/>
            <person name="Yoshida Y."/>
            <person name="Ohtoshi R."/>
            <person name="Malay A.D."/>
            <person name="Moran D.A.P."/>
            <person name="Tomita M."/>
            <person name="Numata K."/>
            <person name="Arakawa K."/>
        </authorList>
    </citation>
    <scope>NUCLEOTIDE SEQUENCE</scope>
</reference>
<feature type="region of interest" description="Disordered" evidence="1">
    <location>
        <begin position="1"/>
        <end position="24"/>
    </location>
</feature>
<organism evidence="2 3">
    <name type="scientific">Nephila pilipes</name>
    <name type="common">Giant wood spider</name>
    <name type="synonym">Nephila maculata</name>
    <dbReference type="NCBI Taxonomy" id="299642"/>
    <lineage>
        <taxon>Eukaryota</taxon>
        <taxon>Metazoa</taxon>
        <taxon>Ecdysozoa</taxon>
        <taxon>Arthropoda</taxon>
        <taxon>Chelicerata</taxon>
        <taxon>Arachnida</taxon>
        <taxon>Araneae</taxon>
        <taxon>Araneomorphae</taxon>
        <taxon>Entelegynae</taxon>
        <taxon>Araneoidea</taxon>
        <taxon>Nephilidae</taxon>
        <taxon>Nephila</taxon>
    </lineage>
</organism>
<keyword evidence="3" id="KW-1185">Reference proteome</keyword>
<dbReference type="AlphaFoldDB" id="A0A8X6TN06"/>
<evidence type="ECO:0000313" key="3">
    <source>
        <dbReference type="Proteomes" id="UP000887013"/>
    </source>
</evidence>
<evidence type="ECO:0000256" key="1">
    <source>
        <dbReference type="SAM" id="MobiDB-lite"/>
    </source>
</evidence>
<evidence type="ECO:0000313" key="2">
    <source>
        <dbReference type="EMBL" id="GFT36911.1"/>
    </source>
</evidence>
<name>A0A8X6TN06_NEPPI</name>
<dbReference type="EMBL" id="BMAW01014000">
    <property type="protein sequence ID" value="GFT36911.1"/>
    <property type="molecule type" value="Genomic_DNA"/>
</dbReference>
<gene>
    <name evidence="2" type="ORF">NPIL_91501</name>
</gene>
<sequence>MFRIFATEPNLVSTSSKDQSPNVATQPFRPAIQNANQSPFRSRVNEAACRDCRKGAEVAKLLELSLFLTFLVPQKKHQKKAQYSNTHYRLFHVKLRSRSHKACSETYFSSTFFSVDFFFPPPSSIYESR</sequence>
<accession>A0A8X6TN06</accession>